<name>A0A2U8FRF8_9BURK</name>
<reference evidence="2 3" key="1">
    <citation type="submission" date="2018-05" db="EMBL/GenBank/DDBJ databases">
        <title>complete genome sequence of Aquabacterium olei NBRC 110486.</title>
        <authorList>
            <person name="Tang B."/>
            <person name="Chang J."/>
            <person name="Zhang L."/>
            <person name="Yang H."/>
        </authorList>
    </citation>
    <scope>NUCLEOTIDE SEQUENCE [LARGE SCALE GENOMIC DNA]</scope>
    <source>
        <strain evidence="2 3">NBRC 110486</strain>
    </source>
</reference>
<dbReference type="OrthoDB" id="8689348at2"/>
<sequence length="223" mass="23813">MMWRILPGACLLAVAWLTGCQSRPTTDLLTLPLPAAASQPWAARLPSGRAPDAPVLAVRRVGLPEHHQDSQVRYREGTSTVAHWPGVSWADRLDVTLTEHLAMRLRGALPGWTVCVRTCPAAAPTLVLRVDLSPFDVQMPEAMLRAGVHWWLDAPSRPAATASPVDTSPRLDGQGRTMHTIPVVPRTPAGQAAAMAAVLDRLSAEVADAVTPPPITPIPALSP</sequence>
<dbReference type="PROSITE" id="PS51257">
    <property type="entry name" value="PROKAR_LIPOPROTEIN"/>
    <property type="match status" value="1"/>
</dbReference>
<dbReference type="RefSeq" id="WP_109036590.1">
    <property type="nucleotide sequence ID" value="NZ_CP029210.1"/>
</dbReference>
<organism evidence="2 3">
    <name type="scientific">Aquabacterium olei</name>
    <dbReference type="NCBI Taxonomy" id="1296669"/>
    <lineage>
        <taxon>Bacteria</taxon>
        <taxon>Pseudomonadati</taxon>
        <taxon>Pseudomonadota</taxon>
        <taxon>Betaproteobacteria</taxon>
        <taxon>Burkholderiales</taxon>
        <taxon>Aquabacterium</taxon>
    </lineage>
</organism>
<dbReference type="InterPro" id="IPR005586">
    <property type="entry name" value="ABC_trans_aux"/>
</dbReference>
<protein>
    <recommendedName>
        <fullName evidence="1">ABC-type transport auxiliary lipoprotein component domain-containing protein</fullName>
    </recommendedName>
</protein>
<dbReference type="SUPFAM" id="SSF159594">
    <property type="entry name" value="XCC0632-like"/>
    <property type="match status" value="1"/>
</dbReference>
<dbReference type="AlphaFoldDB" id="A0A2U8FRF8"/>
<proteinExistence type="predicted"/>
<dbReference type="KEGG" id="aon:DEH84_09205"/>
<evidence type="ECO:0000313" key="2">
    <source>
        <dbReference type="EMBL" id="AWI53590.1"/>
    </source>
</evidence>
<keyword evidence="3" id="KW-1185">Reference proteome</keyword>
<evidence type="ECO:0000313" key="3">
    <source>
        <dbReference type="Proteomes" id="UP000244892"/>
    </source>
</evidence>
<gene>
    <name evidence="2" type="ORF">DEH84_09205</name>
</gene>
<dbReference type="Gene3D" id="3.40.50.10610">
    <property type="entry name" value="ABC-type transport auxiliary lipoprotein component"/>
    <property type="match status" value="1"/>
</dbReference>
<accession>A0A2U8FRF8</accession>
<dbReference type="Proteomes" id="UP000244892">
    <property type="component" value="Chromosome"/>
</dbReference>
<dbReference type="EMBL" id="CP029210">
    <property type="protein sequence ID" value="AWI53590.1"/>
    <property type="molecule type" value="Genomic_DNA"/>
</dbReference>
<feature type="domain" description="ABC-type transport auxiliary lipoprotein component" evidence="1">
    <location>
        <begin position="42"/>
        <end position="207"/>
    </location>
</feature>
<dbReference type="Pfam" id="PF03886">
    <property type="entry name" value="ABC_trans_aux"/>
    <property type="match status" value="1"/>
</dbReference>
<evidence type="ECO:0000259" key="1">
    <source>
        <dbReference type="Pfam" id="PF03886"/>
    </source>
</evidence>